<dbReference type="RefSeq" id="WP_006160896.1">
    <property type="nucleotide sequence ID" value="NZ_AHJE01000069.1"/>
</dbReference>
<dbReference type="AlphaFoldDB" id="H1SB63"/>
<accession>H1SB63</accession>
<gene>
    <name evidence="1" type="ORF">OR16_27008</name>
</gene>
<comment type="caution">
    <text evidence="1">The sequence shown here is derived from an EMBL/GenBank/DDBJ whole genome shotgun (WGS) entry which is preliminary data.</text>
</comment>
<organism evidence="1 2">
    <name type="scientific">Cupriavidus basilensis OR16</name>
    <dbReference type="NCBI Taxonomy" id="1127483"/>
    <lineage>
        <taxon>Bacteria</taxon>
        <taxon>Pseudomonadati</taxon>
        <taxon>Pseudomonadota</taxon>
        <taxon>Betaproteobacteria</taxon>
        <taxon>Burkholderiales</taxon>
        <taxon>Burkholderiaceae</taxon>
        <taxon>Cupriavidus</taxon>
    </lineage>
</organism>
<dbReference type="EMBL" id="AHJE01000069">
    <property type="protein sequence ID" value="EHP40301.1"/>
    <property type="molecule type" value="Genomic_DNA"/>
</dbReference>
<dbReference type="OrthoDB" id="662444at2"/>
<proteinExistence type="predicted"/>
<evidence type="ECO:0000313" key="2">
    <source>
        <dbReference type="Proteomes" id="UP000005808"/>
    </source>
</evidence>
<reference evidence="1 2" key="1">
    <citation type="journal article" date="2012" name="J. Bacteriol.">
        <title>De Novo Genome Project of Cupriavidus basilensis OR16.</title>
        <authorList>
            <person name="Cserhati M."/>
            <person name="Kriszt B."/>
            <person name="Szoboszlay S."/>
            <person name="Toth A."/>
            <person name="Szabo I."/>
            <person name="Tancsics A."/>
            <person name="Nagy I."/>
            <person name="Horvath B."/>
            <person name="Nagy I."/>
            <person name="Kukolya J."/>
        </authorList>
    </citation>
    <scope>NUCLEOTIDE SEQUENCE [LARGE SCALE GENOMIC DNA]</scope>
    <source>
        <strain evidence="1 2">OR16</strain>
    </source>
</reference>
<dbReference type="PATRIC" id="fig|1127483.3.peg.5393"/>
<dbReference type="Proteomes" id="UP000005808">
    <property type="component" value="Unassembled WGS sequence"/>
</dbReference>
<evidence type="ECO:0000313" key="1">
    <source>
        <dbReference type="EMBL" id="EHP40301.1"/>
    </source>
</evidence>
<protein>
    <submittedName>
        <fullName evidence="1">Integrase/recombinase</fullName>
    </submittedName>
</protein>
<sequence>MASLRKKAAGWEASVFVKGQRESRSFDTKAAAQAWAVQREAELRSLADGQGSKTHTVGDVLDRYQREVSRQKRGKRWEIYRLELIGKREIDSKPFRSIRLADLKVPRGSARASAS</sequence>
<name>H1SB63_9BURK</name>